<organism evidence="1 2">
    <name type="scientific">Hydra vulgaris</name>
    <name type="common">Hydra</name>
    <name type="synonym">Hydra attenuata</name>
    <dbReference type="NCBI Taxonomy" id="6087"/>
    <lineage>
        <taxon>Eukaryota</taxon>
        <taxon>Metazoa</taxon>
        <taxon>Cnidaria</taxon>
        <taxon>Hydrozoa</taxon>
        <taxon>Hydroidolina</taxon>
        <taxon>Anthoathecata</taxon>
        <taxon>Aplanulata</taxon>
        <taxon>Hydridae</taxon>
        <taxon>Hydra</taxon>
    </lineage>
</organism>
<evidence type="ECO:0000313" key="2">
    <source>
        <dbReference type="RefSeq" id="XP_065671341.1"/>
    </source>
</evidence>
<dbReference type="PANTHER" id="PTHR31025:SF9">
    <property type="entry name" value="SI:DKEY-286J15.1"/>
    <property type="match status" value="1"/>
</dbReference>
<proteinExistence type="predicted"/>
<name>A0ABM4DAG6_HYDVU</name>
<dbReference type="GeneID" id="136089315"/>
<gene>
    <name evidence="2" type="primary">LOC136089315</name>
</gene>
<dbReference type="PANTHER" id="PTHR31025">
    <property type="entry name" value="SI:CH211-196P9.1-RELATED"/>
    <property type="match status" value="1"/>
</dbReference>
<dbReference type="Proteomes" id="UP001652625">
    <property type="component" value="Chromosome 13"/>
</dbReference>
<accession>A0ABM4DAG6</accession>
<reference evidence="2" key="1">
    <citation type="submission" date="2025-08" db="UniProtKB">
        <authorList>
            <consortium name="RefSeq"/>
        </authorList>
    </citation>
    <scope>IDENTIFICATION</scope>
</reference>
<dbReference type="RefSeq" id="XP_065671341.1">
    <property type="nucleotide sequence ID" value="XM_065815269.1"/>
</dbReference>
<sequence length="473" mass="53907">MDEINNFLSKVLPEDIDRLLPFLVELGASSIEDLQFLNVETDLSNVLPFLKRRKLEAALASSKSKPVQSQSGGLIETSVVTPVVCNKSSSSKKMIVSIMDAIENHPLKSSIVIEAQKTVMDDRLHRLLVKVACSYLIDCYRNYPPPEHQLAMAKSIVSPFKFRACRSGNGHELYYCPGTSKGFLTNCFREIYRRYPADIKKYSSRYKKSNEFFAVGDCSMQINNEEYELIKTKLMHLVYTDRNENEIVELMNKSRLCRQVWIRNDSPTASMILEEFPRFLDTPLLLDDEFKSINQNYVENVPVLLETKISKQIVAYCKLTGKCIDIIGDTDTEGNSNTDALVLKSLKALVYLLPTMGKYRVSASAAMVFLIEELKDGETLEMFFNRSNARQQPFILSCGLSFFVVCDGKAIIVKPSKVSVAFDYLFESFFVFNLEYPKQIQVLYNFFQELVYKLPGSVASTKARKLFEEISHM</sequence>
<keyword evidence="1" id="KW-1185">Reference proteome</keyword>
<evidence type="ECO:0000313" key="1">
    <source>
        <dbReference type="Proteomes" id="UP001652625"/>
    </source>
</evidence>
<protein>
    <submittedName>
        <fullName evidence="2">Uncharacterized protein LOC136089315</fullName>
    </submittedName>
</protein>